<evidence type="ECO:0000256" key="3">
    <source>
        <dbReference type="ARBA" id="ARBA00006735"/>
    </source>
</evidence>
<dbReference type="InterPro" id="IPR055355">
    <property type="entry name" value="ZP-C"/>
</dbReference>
<evidence type="ECO:0000256" key="2">
    <source>
        <dbReference type="ARBA" id="ARBA00004498"/>
    </source>
</evidence>
<protein>
    <recommendedName>
        <fullName evidence="4">Zona pellucida sperm-binding protein 3</fullName>
    </recommendedName>
    <alternativeName>
        <fullName evidence="15">Zona pellucida glycoprotein 3</fullName>
    </alternativeName>
</protein>
<keyword evidence="11" id="KW-1133">Transmembrane helix</keyword>
<dbReference type="FunFam" id="2.60.40.4100:FF:000002">
    <property type="entry name" value="Zona pellucida sperm-binding protein 3"/>
    <property type="match status" value="2"/>
</dbReference>
<dbReference type="Proteomes" id="UP000727407">
    <property type="component" value="Unassembled WGS sequence"/>
</dbReference>
<evidence type="ECO:0000256" key="9">
    <source>
        <dbReference type="ARBA" id="ARBA00022692"/>
    </source>
</evidence>
<evidence type="ECO:0000256" key="14">
    <source>
        <dbReference type="ARBA" id="ARBA00023180"/>
    </source>
</evidence>
<dbReference type="SMART" id="SM00241">
    <property type="entry name" value="ZP"/>
    <property type="match status" value="2"/>
</dbReference>
<accession>A0A8J4TII1</accession>
<evidence type="ECO:0000256" key="12">
    <source>
        <dbReference type="ARBA" id="ARBA00023136"/>
    </source>
</evidence>
<keyword evidence="12" id="KW-0472">Membrane</keyword>
<dbReference type="InterPro" id="IPR001507">
    <property type="entry name" value="ZP_dom"/>
</dbReference>
<evidence type="ECO:0000256" key="10">
    <source>
        <dbReference type="ARBA" id="ARBA00022729"/>
    </source>
</evidence>
<dbReference type="Pfam" id="PF00100">
    <property type="entry name" value="Zona_pellucida"/>
    <property type="match status" value="2"/>
</dbReference>
<dbReference type="GO" id="GO:0031012">
    <property type="term" value="C:extracellular matrix"/>
    <property type="evidence" value="ECO:0007669"/>
    <property type="project" value="TreeGrafter"/>
</dbReference>
<organism evidence="17 18">
    <name type="scientific">Clarias magur</name>
    <name type="common">Asian catfish</name>
    <name type="synonym">Macropteronotus magur</name>
    <dbReference type="NCBI Taxonomy" id="1594786"/>
    <lineage>
        <taxon>Eukaryota</taxon>
        <taxon>Metazoa</taxon>
        <taxon>Chordata</taxon>
        <taxon>Craniata</taxon>
        <taxon>Vertebrata</taxon>
        <taxon>Euteleostomi</taxon>
        <taxon>Actinopterygii</taxon>
        <taxon>Neopterygii</taxon>
        <taxon>Teleostei</taxon>
        <taxon>Ostariophysi</taxon>
        <taxon>Siluriformes</taxon>
        <taxon>Clariidae</taxon>
        <taxon>Clarias</taxon>
    </lineage>
</organism>
<evidence type="ECO:0000313" key="17">
    <source>
        <dbReference type="EMBL" id="KAF5891169.1"/>
    </source>
</evidence>
<dbReference type="InterPro" id="IPR042235">
    <property type="entry name" value="ZP-C_dom"/>
</dbReference>
<evidence type="ECO:0000313" key="18">
    <source>
        <dbReference type="Proteomes" id="UP000727407"/>
    </source>
</evidence>
<dbReference type="Pfam" id="PF23344">
    <property type="entry name" value="ZP-N"/>
    <property type="match status" value="2"/>
</dbReference>
<dbReference type="GO" id="GO:2000344">
    <property type="term" value="P:positive regulation of acrosome reaction"/>
    <property type="evidence" value="ECO:0007669"/>
    <property type="project" value="TreeGrafter"/>
</dbReference>
<keyword evidence="18" id="KW-1185">Reference proteome</keyword>
<evidence type="ECO:0000256" key="11">
    <source>
        <dbReference type="ARBA" id="ARBA00022989"/>
    </source>
</evidence>
<evidence type="ECO:0000256" key="15">
    <source>
        <dbReference type="ARBA" id="ARBA00030824"/>
    </source>
</evidence>
<dbReference type="PANTHER" id="PTHR11576">
    <property type="entry name" value="ZONA PELLUCIDA SPERM-BINDING PROTEIN 3"/>
    <property type="match status" value="1"/>
</dbReference>
<name>A0A8J4TII1_CLAMG</name>
<evidence type="ECO:0000256" key="13">
    <source>
        <dbReference type="ARBA" id="ARBA00023157"/>
    </source>
</evidence>
<keyword evidence="5" id="KW-1003">Cell membrane</keyword>
<keyword evidence="6" id="KW-0964">Secreted</keyword>
<evidence type="ECO:0000256" key="5">
    <source>
        <dbReference type="ARBA" id="ARBA00022475"/>
    </source>
</evidence>
<keyword evidence="10" id="KW-0732">Signal</keyword>
<dbReference type="PANTHER" id="PTHR11576:SF2">
    <property type="entry name" value="ZONA PELLUCIDA SPERM-BINDING PROTEIN 3"/>
    <property type="match status" value="1"/>
</dbReference>
<keyword evidence="7" id="KW-0272">Extracellular matrix</keyword>
<keyword evidence="13" id="KW-1015">Disulfide bond</keyword>
<evidence type="ECO:0000256" key="4">
    <source>
        <dbReference type="ARBA" id="ARBA00017980"/>
    </source>
</evidence>
<dbReference type="FunFam" id="2.60.40.3210:FF:000001">
    <property type="entry name" value="Zona pellucida sperm-binding protein 3"/>
    <property type="match status" value="2"/>
</dbReference>
<dbReference type="GO" id="GO:0005886">
    <property type="term" value="C:plasma membrane"/>
    <property type="evidence" value="ECO:0007669"/>
    <property type="project" value="UniProtKB-SubCell"/>
</dbReference>
<evidence type="ECO:0000256" key="8">
    <source>
        <dbReference type="ARBA" id="ARBA00022685"/>
    </source>
</evidence>
<keyword evidence="14" id="KW-0325">Glycoprotein</keyword>
<dbReference type="InterPro" id="IPR055356">
    <property type="entry name" value="ZP-N"/>
</dbReference>
<dbReference type="GO" id="GO:0035803">
    <property type="term" value="P:egg coat formation"/>
    <property type="evidence" value="ECO:0007669"/>
    <property type="project" value="TreeGrafter"/>
</dbReference>
<reference evidence="17" key="1">
    <citation type="submission" date="2020-07" db="EMBL/GenBank/DDBJ databases">
        <title>Clarias magur genome sequencing, assembly and annotation.</title>
        <authorList>
            <person name="Kushwaha B."/>
            <person name="Kumar R."/>
            <person name="Das P."/>
            <person name="Joshi C.G."/>
            <person name="Kumar D."/>
            <person name="Nagpure N.S."/>
            <person name="Pandey M."/>
            <person name="Agarwal S."/>
            <person name="Srivastava S."/>
            <person name="Singh M."/>
            <person name="Sahoo L."/>
            <person name="Jayasankar P."/>
            <person name="Meher P.K."/>
            <person name="Koringa P.G."/>
            <person name="Iquebal M.A."/>
            <person name="Das S.P."/>
            <person name="Bit A."/>
            <person name="Patnaik S."/>
            <person name="Patel N."/>
            <person name="Shah T.M."/>
            <person name="Hinsu A."/>
            <person name="Jena J.K."/>
        </authorList>
    </citation>
    <scope>NUCLEOTIDE SEQUENCE</scope>
    <source>
        <strain evidence="17">CIFAMagur01</strain>
        <tissue evidence="17">Testis</tissue>
    </source>
</reference>
<comment type="caution">
    <text evidence="17">The sequence shown here is derived from an EMBL/GenBank/DDBJ whole genome shotgun (WGS) entry which is preliminary data.</text>
</comment>
<keyword evidence="9" id="KW-0812">Transmembrane</keyword>
<keyword evidence="8" id="KW-0165">Cleavage on pair of basic residues</keyword>
<sequence length="699" mass="74860">MQSVSQIGSPVGAPLGLQLQTPLVSQQQQVLQHLVKNLTWRYPAAPKIPTPPTYVNTPGQGDSVPTQGVTARCNETAVHVEVSTGVFGSSTTLNVAALTLGGCAATGMDASSRFLIFEAPLYGCNSALSVTANELVYVFTLGVASAPISGTPILRNAGISVFIECHYPRFHNVSSNALLPAWIPFASSQAAEELFVFSLRLMMDDWVTERTSNQYYLGQLINIKASVMQFNHVALRVLIDGCVATAVPDLTAVPRYSFIENHGCLIDTKITHSGSQFMHQTQANELGFQLEAFTFQQSNSSLVYIACILKATVASSPADAEHKACSFSNNGWTAAYGPNQSVSQIGSPVGAPLGLQLQNPLASQQQQILQHLVKNLTWRYPTPPKIPTPPTYVNTPGQGDAVPTQGVTARCNETAVHVEVSTGVFGSSTTLNVAALTLGGCAATGMDASSRFLIFEAPLYGCNSALSVTANELVYVFALGVASAPISGTPILRNAGVSVFIECHYPRFHNVSSNALLPAWIPFASSQAAEELLVFSLRLMMDDWVTERTSNQYYLGQLINIKASVMQFNHVALRVLIDGCVATAVPDLTAVPRYSFIENHGCLIDTKITHSGSRFMPQTQANELGFQLEAFTFQQSNSSLVYIACILKATVASAPADAEHKACSFSNNGWTAAYGPNQVCSCCDSSCAMRKGRDLSSEQ</sequence>
<comment type="similarity">
    <text evidence="3">Belongs to the ZP domain family. ZPC subfamily.</text>
</comment>
<dbReference type="GO" id="GO:0007339">
    <property type="term" value="P:binding of sperm to zona pellucida"/>
    <property type="evidence" value="ECO:0007669"/>
    <property type="project" value="TreeGrafter"/>
</dbReference>
<dbReference type="OrthoDB" id="8880842at2759"/>
<dbReference type="GO" id="GO:0032190">
    <property type="term" value="F:acrosin binding"/>
    <property type="evidence" value="ECO:0007669"/>
    <property type="project" value="TreeGrafter"/>
</dbReference>
<dbReference type="AlphaFoldDB" id="A0A8J4TII1"/>
<feature type="domain" description="ZP" evidence="16">
    <location>
        <begin position="410"/>
        <end position="670"/>
    </location>
</feature>
<proteinExistence type="inferred from homology"/>
<gene>
    <name evidence="17" type="ORF">DAT39_019126</name>
</gene>
<evidence type="ECO:0000259" key="16">
    <source>
        <dbReference type="PROSITE" id="PS51034"/>
    </source>
</evidence>
<dbReference type="EMBL" id="QNUK01000610">
    <property type="protein sequence ID" value="KAF5891169.1"/>
    <property type="molecule type" value="Genomic_DNA"/>
</dbReference>
<dbReference type="PROSITE" id="PS51034">
    <property type="entry name" value="ZP_2"/>
    <property type="match status" value="2"/>
</dbReference>
<comment type="subcellular location">
    <subcellularLocation>
        <location evidence="1">Cell membrane</location>
        <topology evidence="1">Single-pass type I membrane protein</topology>
    </subcellularLocation>
    <subcellularLocation>
        <location evidence="2">Secreted</location>
        <location evidence="2">Extracellular space</location>
        <location evidence="2">Extracellular matrix</location>
    </subcellularLocation>
</comment>
<evidence type="ECO:0000256" key="7">
    <source>
        <dbReference type="ARBA" id="ARBA00022530"/>
    </source>
</evidence>
<evidence type="ECO:0000256" key="6">
    <source>
        <dbReference type="ARBA" id="ARBA00022525"/>
    </source>
</evidence>
<dbReference type="Gene3D" id="2.60.40.3210">
    <property type="entry name" value="Zona pellucida, ZP-N domain"/>
    <property type="match status" value="2"/>
</dbReference>
<feature type="domain" description="ZP" evidence="16">
    <location>
        <begin position="72"/>
        <end position="332"/>
    </location>
</feature>
<feature type="non-terminal residue" evidence="17">
    <location>
        <position position="699"/>
    </location>
</feature>
<dbReference type="Gene3D" id="2.60.40.4100">
    <property type="entry name" value="Zona pellucida, ZP-C domain"/>
    <property type="match status" value="2"/>
</dbReference>
<evidence type="ECO:0000256" key="1">
    <source>
        <dbReference type="ARBA" id="ARBA00004251"/>
    </source>
</evidence>